<dbReference type="GO" id="GO:0005975">
    <property type="term" value="P:carbohydrate metabolic process"/>
    <property type="evidence" value="ECO:0007669"/>
    <property type="project" value="InterPro"/>
</dbReference>
<feature type="domain" description="GH16" evidence="3">
    <location>
        <begin position="187"/>
        <end position="437"/>
    </location>
</feature>
<dbReference type="PANTHER" id="PTHR10963:SF55">
    <property type="entry name" value="GLYCOSIDE HYDROLASE FAMILY 16 PROTEIN"/>
    <property type="match status" value="1"/>
</dbReference>
<proteinExistence type="inferred from homology"/>
<sequence length="438" mass="45098">MRRRALAAAVAALLLAAGIAAPARGAAAELVLNGSAVRDLTGWTAAAQSGEVGLRRVTGLRGAPATTAVQLSRPAASGAWAFALARLTGGFVPGRTYRMTVWARDTAGAGSRLGMLLANGAWEHRPAGVIEFGTLAGTGWRRMTRTFVATSAGAADTGFYLSLPAGGPFTIQVTGLTVQAVTAPLPARVSGAPSRVITFAGAAGSAPDSRVWNHDLGAGGWGNGELQTYTSSSDNVRLDGAGRLLITARRDERGGLTSARLTTRGKVAVPAGSYVEASLTAPVGAGVWPAFWLLGTSMEKVGWPACGELDVFEGTGAEPTLAKSAAHLPDAANPRLDRPYDWGEGGATTDLGVPLDAGPHRFGVYFDATVVRFFVDRKPTLTLWASDAVASGRSWTFGKPQFLLVNVAVAGDVDSSATSFPRTMTVGPISIWTGGVPA</sequence>
<dbReference type="AlphaFoldDB" id="A0A7W7M7F5"/>
<dbReference type="Pfam" id="PF26113">
    <property type="entry name" value="GH16_XgeA"/>
    <property type="match status" value="1"/>
</dbReference>
<organism evidence="4 5">
    <name type="scientific">Actinoplanes octamycinicus</name>
    <dbReference type="NCBI Taxonomy" id="135948"/>
    <lineage>
        <taxon>Bacteria</taxon>
        <taxon>Bacillati</taxon>
        <taxon>Actinomycetota</taxon>
        <taxon>Actinomycetes</taxon>
        <taxon>Micromonosporales</taxon>
        <taxon>Micromonosporaceae</taxon>
        <taxon>Actinoplanes</taxon>
    </lineage>
</organism>
<dbReference type="EMBL" id="JACHNB010000001">
    <property type="protein sequence ID" value="MBB4739696.1"/>
    <property type="molecule type" value="Genomic_DNA"/>
</dbReference>
<name>A0A7W7M7F5_9ACTN</name>
<feature type="chain" id="PRO_5039320510" evidence="2">
    <location>
        <begin position="23"/>
        <end position="438"/>
    </location>
</feature>
<dbReference type="CDD" id="cd08023">
    <property type="entry name" value="GH16_laminarinase_like"/>
    <property type="match status" value="1"/>
</dbReference>
<evidence type="ECO:0000313" key="5">
    <source>
        <dbReference type="Proteomes" id="UP000546162"/>
    </source>
</evidence>
<dbReference type="SUPFAM" id="SSF49899">
    <property type="entry name" value="Concanavalin A-like lectins/glucanases"/>
    <property type="match status" value="1"/>
</dbReference>
<gene>
    <name evidence="4" type="ORF">BJY16_003155</name>
</gene>
<dbReference type="PROSITE" id="PS51762">
    <property type="entry name" value="GH16_2"/>
    <property type="match status" value="1"/>
</dbReference>
<dbReference type="Proteomes" id="UP000546162">
    <property type="component" value="Unassembled WGS sequence"/>
</dbReference>
<dbReference type="RefSeq" id="WP_185040207.1">
    <property type="nucleotide sequence ID" value="NZ_BAABFG010000005.1"/>
</dbReference>
<feature type="signal peptide" evidence="2">
    <location>
        <begin position="1"/>
        <end position="22"/>
    </location>
</feature>
<reference evidence="4 5" key="1">
    <citation type="submission" date="2020-08" db="EMBL/GenBank/DDBJ databases">
        <title>Sequencing the genomes of 1000 actinobacteria strains.</title>
        <authorList>
            <person name="Klenk H.-P."/>
        </authorList>
    </citation>
    <scope>NUCLEOTIDE SEQUENCE [LARGE SCALE GENOMIC DNA]</scope>
    <source>
        <strain evidence="4 5">DSM 45809</strain>
    </source>
</reference>
<dbReference type="InterPro" id="IPR013320">
    <property type="entry name" value="ConA-like_dom_sf"/>
</dbReference>
<comment type="caution">
    <text evidence="4">The sequence shown here is derived from an EMBL/GenBank/DDBJ whole genome shotgun (WGS) entry which is preliminary data.</text>
</comment>
<evidence type="ECO:0000313" key="4">
    <source>
        <dbReference type="EMBL" id="MBB4739696.1"/>
    </source>
</evidence>
<evidence type="ECO:0000256" key="1">
    <source>
        <dbReference type="ARBA" id="ARBA00006865"/>
    </source>
</evidence>
<protein>
    <submittedName>
        <fullName evidence="4">Beta-glucanase (GH16 family)</fullName>
    </submittedName>
</protein>
<dbReference type="GO" id="GO:0004553">
    <property type="term" value="F:hydrolase activity, hydrolyzing O-glycosyl compounds"/>
    <property type="evidence" value="ECO:0007669"/>
    <property type="project" value="InterPro"/>
</dbReference>
<dbReference type="InterPro" id="IPR000757">
    <property type="entry name" value="Beta-glucanase-like"/>
</dbReference>
<accession>A0A7W7M7F5</accession>
<evidence type="ECO:0000256" key="2">
    <source>
        <dbReference type="SAM" id="SignalP"/>
    </source>
</evidence>
<keyword evidence="2" id="KW-0732">Signal</keyword>
<evidence type="ECO:0000259" key="3">
    <source>
        <dbReference type="PROSITE" id="PS51762"/>
    </source>
</evidence>
<keyword evidence="5" id="KW-1185">Reference proteome</keyword>
<dbReference type="InterPro" id="IPR008979">
    <property type="entry name" value="Galactose-bd-like_sf"/>
</dbReference>
<dbReference type="SUPFAM" id="SSF49785">
    <property type="entry name" value="Galactose-binding domain-like"/>
    <property type="match status" value="1"/>
</dbReference>
<dbReference type="Gene3D" id="2.60.120.260">
    <property type="entry name" value="Galactose-binding domain-like"/>
    <property type="match status" value="1"/>
</dbReference>
<dbReference type="Gene3D" id="2.60.120.200">
    <property type="match status" value="1"/>
</dbReference>
<dbReference type="InterPro" id="IPR050546">
    <property type="entry name" value="Glycosyl_Hydrlase_16"/>
</dbReference>
<dbReference type="PANTHER" id="PTHR10963">
    <property type="entry name" value="GLYCOSYL HYDROLASE-RELATED"/>
    <property type="match status" value="1"/>
</dbReference>
<comment type="similarity">
    <text evidence="1">Belongs to the glycosyl hydrolase 16 family.</text>
</comment>